<dbReference type="EMBL" id="QJTE01000011">
    <property type="protein sequence ID" value="PYE80803.1"/>
    <property type="molecule type" value="Genomic_DNA"/>
</dbReference>
<keyword evidence="4" id="KW-1185">Reference proteome</keyword>
<comment type="caution">
    <text evidence="3">The sequence shown here is derived from an EMBL/GenBank/DDBJ whole genome shotgun (WGS) entry which is preliminary data.</text>
</comment>
<evidence type="ECO:0000313" key="3">
    <source>
        <dbReference type="EMBL" id="PYE80803.1"/>
    </source>
</evidence>
<keyword evidence="2" id="KW-0812">Transmembrane</keyword>
<evidence type="ECO:0000256" key="1">
    <source>
        <dbReference type="SAM" id="MobiDB-lite"/>
    </source>
</evidence>
<feature type="transmembrane region" description="Helical" evidence="2">
    <location>
        <begin position="6"/>
        <end position="24"/>
    </location>
</feature>
<sequence>MTGTILILHNVTSVLAIVLCWWTAHQFAVSTPPGKFIAATLGVIGMSILVTMFGRNFSGASEAMIVVSKGGLALFLVGLAIRNHRLGKDDPDHPGLYDSPSWRHRAANAEAKVQALARAVQSPDPQLAKTMAETLKAPRPKR</sequence>
<dbReference type="OrthoDB" id="7865437at2"/>
<reference evidence="3 4" key="1">
    <citation type="submission" date="2018-06" db="EMBL/GenBank/DDBJ databases">
        <title>Genomic Encyclopedia of Type Strains, Phase III (KMG-III): the genomes of soil and plant-associated and newly described type strains.</title>
        <authorList>
            <person name="Whitman W."/>
        </authorList>
    </citation>
    <scope>NUCLEOTIDE SEQUENCE [LARGE SCALE GENOMIC DNA]</scope>
    <source>
        <strain evidence="3 4">CECT 9025</strain>
    </source>
</reference>
<protein>
    <submittedName>
        <fullName evidence="3">Uncharacterized protein</fullName>
    </submittedName>
</protein>
<organism evidence="3 4">
    <name type="scientific">Pseudoroseicyclus aestuarii</name>
    <dbReference type="NCBI Taxonomy" id="1795041"/>
    <lineage>
        <taxon>Bacteria</taxon>
        <taxon>Pseudomonadati</taxon>
        <taxon>Pseudomonadota</taxon>
        <taxon>Alphaproteobacteria</taxon>
        <taxon>Rhodobacterales</taxon>
        <taxon>Paracoccaceae</taxon>
        <taxon>Pseudoroseicyclus</taxon>
    </lineage>
</organism>
<feature type="transmembrane region" description="Helical" evidence="2">
    <location>
        <begin position="36"/>
        <end position="57"/>
    </location>
</feature>
<dbReference type="RefSeq" id="WP_110815695.1">
    <property type="nucleotide sequence ID" value="NZ_QJTE01000011.1"/>
</dbReference>
<gene>
    <name evidence="3" type="ORF">DFP88_11113</name>
</gene>
<dbReference type="AlphaFoldDB" id="A0A318SLX9"/>
<keyword evidence="2" id="KW-0472">Membrane</keyword>
<proteinExistence type="predicted"/>
<dbReference type="Proteomes" id="UP000248311">
    <property type="component" value="Unassembled WGS sequence"/>
</dbReference>
<feature type="region of interest" description="Disordered" evidence="1">
    <location>
        <begin position="120"/>
        <end position="142"/>
    </location>
</feature>
<evidence type="ECO:0000256" key="2">
    <source>
        <dbReference type="SAM" id="Phobius"/>
    </source>
</evidence>
<name>A0A318SLX9_9RHOB</name>
<evidence type="ECO:0000313" key="4">
    <source>
        <dbReference type="Proteomes" id="UP000248311"/>
    </source>
</evidence>
<keyword evidence="2" id="KW-1133">Transmembrane helix</keyword>
<accession>A0A318SLX9</accession>